<name>A0AB34ITF6_PRYPA</name>
<protein>
    <recommendedName>
        <fullName evidence="3">Glycosyltransferase family 92 protein</fullName>
    </recommendedName>
</protein>
<dbReference type="AlphaFoldDB" id="A0AB34ITF6"/>
<evidence type="ECO:0000313" key="1">
    <source>
        <dbReference type="EMBL" id="KAL1504613.1"/>
    </source>
</evidence>
<evidence type="ECO:0008006" key="3">
    <source>
        <dbReference type="Google" id="ProtNLM"/>
    </source>
</evidence>
<gene>
    <name evidence="1" type="ORF">AB1Y20_008397</name>
</gene>
<keyword evidence="2" id="KW-1185">Reference proteome</keyword>
<organism evidence="1 2">
    <name type="scientific">Prymnesium parvum</name>
    <name type="common">Toxic golden alga</name>
    <dbReference type="NCBI Taxonomy" id="97485"/>
    <lineage>
        <taxon>Eukaryota</taxon>
        <taxon>Haptista</taxon>
        <taxon>Haptophyta</taxon>
        <taxon>Prymnesiophyceae</taxon>
        <taxon>Prymnesiales</taxon>
        <taxon>Prymnesiaceae</taxon>
        <taxon>Prymnesium</taxon>
    </lineage>
</organism>
<dbReference type="EMBL" id="JBGBPQ010000019">
    <property type="protein sequence ID" value="KAL1504613.1"/>
    <property type="molecule type" value="Genomic_DNA"/>
</dbReference>
<accession>A0AB34ITF6</accession>
<reference evidence="1 2" key="1">
    <citation type="journal article" date="2024" name="Science">
        <title>Giant polyketide synthase enzymes in the biosynthesis of giant marine polyether toxins.</title>
        <authorList>
            <person name="Fallon T.R."/>
            <person name="Shende V.V."/>
            <person name="Wierzbicki I.H."/>
            <person name="Pendleton A.L."/>
            <person name="Watervoot N.F."/>
            <person name="Auber R.P."/>
            <person name="Gonzalez D.J."/>
            <person name="Wisecaver J.H."/>
            <person name="Moore B.S."/>
        </authorList>
    </citation>
    <scope>NUCLEOTIDE SEQUENCE [LARGE SCALE GENOMIC DNA]</scope>
    <source>
        <strain evidence="1 2">12B1</strain>
    </source>
</reference>
<dbReference type="Proteomes" id="UP001515480">
    <property type="component" value="Unassembled WGS sequence"/>
</dbReference>
<evidence type="ECO:0000313" key="2">
    <source>
        <dbReference type="Proteomes" id="UP001515480"/>
    </source>
</evidence>
<proteinExistence type="predicted"/>
<sequence>MRRSMPPARLHNLTLETLRVALSTSLADDDPVEFCYWTMGYYTRRSLLRPSDIFILDLSSGHRKFFPCYTTFGLPNIFNQALPSGQQDYASRMPASDTLKRTWYTKMQHRLLGTLGYHFTIFVDIDEWLVPRSPYFETLQHYFLNLSRTPLRHAVTAPLGCVVL</sequence>
<comment type="caution">
    <text evidence="1">The sequence shown here is derived from an EMBL/GenBank/DDBJ whole genome shotgun (WGS) entry which is preliminary data.</text>
</comment>